<dbReference type="AlphaFoldDB" id="A0A9X1MLK0"/>
<dbReference type="RefSeq" id="WP_230217942.1">
    <property type="nucleotide sequence ID" value="NZ_JAJKFT010000004.1"/>
</dbReference>
<accession>A0A9X1MLK0</accession>
<keyword evidence="2" id="KW-1185">Reference proteome</keyword>
<dbReference type="PROSITE" id="PS51257">
    <property type="entry name" value="PROKAR_LIPOPROTEIN"/>
    <property type="match status" value="1"/>
</dbReference>
<protein>
    <submittedName>
        <fullName evidence="1">Uncharacterized protein</fullName>
    </submittedName>
</protein>
<evidence type="ECO:0000313" key="1">
    <source>
        <dbReference type="EMBL" id="MCC9628562.1"/>
    </source>
</evidence>
<gene>
    <name evidence="1" type="ORF">LOC68_09150</name>
</gene>
<dbReference type="Proteomes" id="UP001139103">
    <property type="component" value="Unassembled WGS sequence"/>
</dbReference>
<organism evidence="1 2">
    <name type="scientific">Blastopirellula sediminis</name>
    <dbReference type="NCBI Taxonomy" id="2894196"/>
    <lineage>
        <taxon>Bacteria</taxon>
        <taxon>Pseudomonadati</taxon>
        <taxon>Planctomycetota</taxon>
        <taxon>Planctomycetia</taxon>
        <taxon>Pirellulales</taxon>
        <taxon>Pirellulaceae</taxon>
        <taxon>Blastopirellula</taxon>
    </lineage>
</organism>
<comment type="caution">
    <text evidence="1">The sequence shown here is derived from an EMBL/GenBank/DDBJ whole genome shotgun (WGS) entry which is preliminary data.</text>
</comment>
<evidence type="ECO:0000313" key="2">
    <source>
        <dbReference type="Proteomes" id="UP001139103"/>
    </source>
</evidence>
<reference evidence="1" key="1">
    <citation type="submission" date="2021-11" db="EMBL/GenBank/DDBJ databases">
        <title>Genome sequence.</title>
        <authorList>
            <person name="Sun Q."/>
        </authorList>
    </citation>
    <scope>NUCLEOTIDE SEQUENCE</scope>
    <source>
        <strain evidence="1">JC732</strain>
    </source>
</reference>
<name>A0A9X1MLK0_9BACT</name>
<proteinExistence type="predicted"/>
<dbReference type="EMBL" id="JAJKFT010000004">
    <property type="protein sequence ID" value="MCC9628562.1"/>
    <property type="molecule type" value="Genomic_DNA"/>
</dbReference>
<sequence>MNKTNPDFLPRTILASLWVFSILLSGCMRVPPTPLTKDDIARLEAAELFNLAIEKPGGGTAPLTDAEAKAFLRSLASIVDTTRGKLIGSRLRCIVVMQSSKDPLSFFVYDDGTRMMVSVEGSVFLVESDADLRSWLEQQLPADSP</sequence>